<dbReference type="AlphaFoldDB" id="A0AAP2DT56"/>
<protein>
    <submittedName>
        <fullName evidence="1">Uncharacterized protein</fullName>
    </submittedName>
</protein>
<organism evidence="1 2">
    <name type="scientific">Chryseosolibacter histidini</name>
    <dbReference type="NCBI Taxonomy" id="2782349"/>
    <lineage>
        <taxon>Bacteria</taxon>
        <taxon>Pseudomonadati</taxon>
        <taxon>Bacteroidota</taxon>
        <taxon>Cytophagia</taxon>
        <taxon>Cytophagales</taxon>
        <taxon>Chryseotaleaceae</taxon>
        <taxon>Chryseosolibacter</taxon>
    </lineage>
</organism>
<dbReference type="EMBL" id="JAHESF010000034">
    <property type="protein sequence ID" value="MBT1700064.1"/>
    <property type="molecule type" value="Genomic_DNA"/>
</dbReference>
<dbReference type="RefSeq" id="WP_254168401.1">
    <property type="nucleotide sequence ID" value="NZ_JAHESF010000034.1"/>
</dbReference>
<reference evidence="1 2" key="1">
    <citation type="submission" date="2021-05" db="EMBL/GenBank/DDBJ databases">
        <title>A Polyphasic approach of four new species of the genus Ohtaekwangia: Ohtaekwangia histidinii sp. nov., Ohtaekwangia cretensis sp. nov., Ohtaekwangia indiensis sp. nov., Ohtaekwangia reichenbachii sp. nov. from diverse environment.</title>
        <authorList>
            <person name="Octaviana S."/>
        </authorList>
    </citation>
    <scope>NUCLEOTIDE SEQUENCE [LARGE SCALE GENOMIC DNA]</scope>
    <source>
        <strain evidence="1 2">PWU4</strain>
    </source>
</reference>
<evidence type="ECO:0000313" key="2">
    <source>
        <dbReference type="Proteomes" id="UP001319200"/>
    </source>
</evidence>
<dbReference type="Proteomes" id="UP001319200">
    <property type="component" value="Unassembled WGS sequence"/>
</dbReference>
<keyword evidence="2" id="KW-1185">Reference proteome</keyword>
<comment type="caution">
    <text evidence="1">The sequence shown here is derived from an EMBL/GenBank/DDBJ whole genome shotgun (WGS) entry which is preliminary data.</text>
</comment>
<gene>
    <name evidence="1" type="ORF">KK083_24465</name>
</gene>
<accession>A0AAP2DT56</accession>
<proteinExistence type="predicted"/>
<name>A0AAP2DT56_9BACT</name>
<sequence>MGWVTIYITGKTDFREDVGKRLEDSDLKLMPGYNGGSGDQELFSDLYWVDEKVKLRELKEAIGSKLIWKHRLQFYPSLEAFIESQNAKKNSTEFTKEERALLEEIVASAYRAAS</sequence>
<evidence type="ECO:0000313" key="1">
    <source>
        <dbReference type="EMBL" id="MBT1700064.1"/>
    </source>
</evidence>